<dbReference type="PANTHER" id="PTHR31004">
    <property type="entry name" value="TRANSMEMBRANE PROTEIN 79"/>
    <property type="match status" value="1"/>
</dbReference>
<feature type="transmembrane region" description="Helical" evidence="2">
    <location>
        <begin position="220"/>
        <end position="244"/>
    </location>
</feature>
<evidence type="ECO:0000256" key="1">
    <source>
        <dbReference type="SAM" id="MobiDB-lite"/>
    </source>
</evidence>
<keyword evidence="2" id="KW-1133">Transmembrane helix</keyword>
<keyword evidence="4" id="KW-1185">Reference proteome</keyword>
<evidence type="ECO:0000256" key="2">
    <source>
        <dbReference type="SAM" id="Phobius"/>
    </source>
</evidence>
<feature type="compositionally biased region" description="Basic and acidic residues" evidence="1">
    <location>
        <begin position="24"/>
        <end position="44"/>
    </location>
</feature>
<feature type="transmembrane region" description="Helical" evidence="2">
    <location>
        <begin position="256"/>
        <end position="280"/>
    </location>
</feature>
<feature type="region of interest" description="Disordered" evidence="1">
    <location>
        <begin position="1"/>
        <end position="163"/>
    </location>
</feature>
<feature type="compositionally biased region" description="Basic and acidic residues" evidence="1">
    <location>
        <begin position="378"/>
        <end position="400"/>
    </location>
</feature>
<dbReference type="STRING" id="33528.ENSGAFP00000009306"/>
<organism evidence="3 4">
    <name type="scientific">Gambusia affinis</name>
    <name type="common">Western mosquitofish</name>
    <name type="synonym">Heterandria affinis</name>
    <dbReference type="NCBI Taxonomy" id="33528"/>
    <lineage>
        <taxon>Eukaryota</taxon>
        <taxon>Metazoa</taxon>
        <taxon>Chordata</taxon>
        <taxon>Craniata</taxon>
        <taxon>Vertebrata</taxon>
        <taxon>Euteleostomi</taxon>
        <taxon>Actinopterygii</taxon>
        <taxon>Neopterygii</taxon>
        <taxon>Teleostei</taxon>
        <taxon>Neoteleostei</taxon>
        <taxon>Acanthomorphata</taxon>
        <taxon>Ovalentaria</taxon>
        <taxon>Atherinomorphae</taxon>
        <taxon>Cyprinodontiformes</taxon>
        <taxon>Poeciliidae</taxon>
        <taxon>Poeciliinae</taxon>
        <taxon>Gambusia</taxon>
    </lineage>
</organism>
<dbReference type="EMBL" id="NHOQ01002733">
    <property type="protein sequence ID" value="PWA15174.1"/>
    <property type="molecule type" value="Genomic_DNA"/>
</dbReference>
<dbReference type="GO" id="GO:0032588">
    <property type="term" value="C:trans-Golgi network membrane"/>
    <property type="evidence" value="ECO:0007669"/>
    <property type="project" value="TreeGrafter"/>
</dbReference>
<dbReference type="GO" id="GO:0045055">
    <property type="term" value="P:regulated exocytosis"/>
    <property type="evidence" value="ECO:0007669"/>
    <property type="project" value="TreeGrafter"/>
</dbReference>
<gene>
    <name evidence="3" type="ORF">CCH79_00008709</name>
</gene>
<evidence type="ECO:0000313" key="3">
    <source>
        <dbReference type="EMBL" id="PWA15174.1"/>
    </source>
</evidence>
<dbReference type="PANTHER" id="PTHR31004:SF2">
    <property type="entry name" value="TRANSMEMBRANE PROTEIN 79A"/>
    <property type="match status" value="1"/>
</dbReference>
<feature type="region of interest" description="Disordered" evidence="1">
    <location>
        <begin position="368"/>
        <end position="428"/>
    </location>
</feature>
<dbReference type="Proteomes" id="UP000250572">
    <property type="component" value="Unassembled WGS sequence"/>
</dbReference>
<feature type="compositionally biased region" description="Basic and acidic residues" evidence="1">
    <location>
        <begin position="95"/>
        <end position="135"/>
    </location>
</feature>
<evidence type="ECO:0000313" key="4">
    <source>
        <dbReference type="Proteomes" id="UP000250572"/>
    </source>
</evidence>
<dbReference type="AlphaFoldDB" id="A0A315UUK0"/>
<reference evidence="3 4" key="1">
    <citation type="journal article" date="2018" name="G3 (Bethesda)">
        <title>A High-Quality Reference Genome for the Invasive Mosquitofish Gambusia affinis Using a Chicago Library.</title>
        <authorList>
            <person name="Hoffberg S.L."/>
            <person name="Troendle N.J."/>
            <person name="Glenn T.C."/>
            <person name="Mahmud O."/>
            <person name="Louha S."/>
            <person name="Chalopin D."/>
            <person name="Bennetzen J.L."/>
            <person name="Mauricio R."/>
        </authorList>
    </citation>
    <scope>NUCLEOTIDE SEQUENCE [LARGE SCALE GENOMIC DNA]</scope>
    <source>
        <strain evidence="3">NE01/NJP1002.9</strain>
        <tissue evidence="3">Muscle</tissue>
    </source>
</reference>
<dbReference type="GO" id="GO:0005765">
    <property type="term" value="C:lysosomal membrane"/>
    <property type="evidence" value="ECO:0007669"/>
    <property type="project" value="TreeGrafter"/>
</dbReference>
<feature type="compositionally biased region" description="Acidic residues" evidence="1">
    <location>
        <begin position="138"/>
        <end position="149"/>
    </location>
</feature>
<evidence type="ECO:0008006" key="5">
    <source>
        <dbReference type="Google" id="ProtNLM"/>
    </source>
</evidence>
<keyword evidence="2" id="KW-0472">Membrane</keyword>
<sequence>MAGLVVDLNDMVVFPPDGSNGKPKITEGEKQEDSDTSAEELKESTDEEEEEEEMVRSAHCEPSTLPWPGDKHRRLLLDDGLGPEEKDSGLSQDLSEERSQADGDVRSKAKWRESMPEGERCRDDEIELRRNDKGDGSLADDEDEEDEGWMSEKPSTGFTPHVTIVCPTTNELPEEERYFKEEEEEEKRELNMEHNPAAQFYPEWEDQDDKYYVCSEKLQLVLATLAAGFCFPLLVWGGYALLPFDPPKLDSAPYRVLYTLRCSFFAMIPIILGVLVQGIARLRFSALKPLYQGNLVDKEVMVHWHYVNESLPLFLFYFLQLAVMATYVSQDLLKLVPLLAIIFVFGRCRSCFSHHVLETLKPPAQLGRRIGGGRRHIEHGARPDRRADVVDVGAQHHQDGEEGEAEAEGPDAAAQSEADPLKKKIKEK</sequence>
<name>A0A315UUK0_GAMAF</name>
<feature type="compositionally biased region" description="Basic and acidic residues" evidence="1">
    <location>
        <begin position="419"/>
        <end position="428"/>
    </location>
</feature>
<keyword evidence="2" id="KW-0812">Transmembrane</keyword>
<accession>A0A315UUK0</accession>
<comment type="caution">
    <text evidence="3">The sequence shown here is derived from an EMBL/GenBank/DDBJ whole genome shotgun (WGS) entry which is preliminary data.</text>
</comment>
<feature type="non-terminal residue" evidence="3">
    <location>
        <position position="428"/>
    </location>
</feature>
<proteinExistence type="predicted"/>
<feature type="transmembrane region" description="Helical" evidence="2">
    <location>
        <begin position="311"/>
        <end position="329"/>
    </location>
</feature>
<protein>
    <recommendedName>
        <fullName evidence="5">Transmembrane protein 79</fullName>
    </recommendedName>
</protein>